<reference evidence="4 7" key="2">
    <citation type="submission" date="2020-07" db="EMBL/GenBank/DDBJ databases">
        <authorList>
            <person name="Feng H."/>
        </authorList>
    </citation>
    <scope>NUCLEOTIDE SEQUENCE [LARGE SCALE GENOMIC DNA]</scope>
    <source>
        <strain evidence="7">s-12</strain>
        <strain evidence="4">S-12</strain>
    </source>
</reference>
<gene>
    <name evidence="5" type="primary">essB</name>
    <name evidence="5" type="ORF">G4D64_14435</name>
    <name evidence="4" type="ORF">H1Z61_07405</name>
</gene>
<keyword evidence="3" id="KW-0812">Transmembrane</keyword>
<evidence type="ECO:0000256" key="3">
    <source>
        <dbReference type="SAM" id="Phobius"/>
    </source>
</evidence>
<name>A0A6B3W480_9BACI</name>
<dbReference type="AlphaFoldDB" id="A0A6B3W480"/>
<keyword evidence="6" id="KW-1185">Reference proteome</keyword>
<dbReference type="Gene3D" id="1.10.510.10">
    <property type="entry name" value="Transferase(Phosphotransferase) domain 1"/>
    <property type="match status" value="1"/>
</dbReference>
<sequence>MSEKKQTYLEQQLEAVIKKENNKYTFTFQRGKIKLDDAIEMDMLKEIDPSIQKEIILTDDELNLIIQLPSNYLNFFNLKNKDEKSKWIFAHQLVKKVQNHSLSRLHLVVCPENIVLDQSLTPYFLHYGVKESLPPYERDSDKLWHEVKATVAAAVDGKYTFNEYFNFYKTIELSPLATKLMTAKDEEELLQLIFENMKQLEKKEKTLVHITKKKWNITRYIALGLFICLLPAIIYTLYSLIFLQPKQTAFVKSQEYFLKDKYSEVVSTLADYKVDDMPNVVLYELALSYVINESLTEEQREYVQTTITLQSDPQYLKYWIHIGRGSAKKALEIARTLEDRDLIVFALIKYREAVKADDKLKSEEKQEEIKKIEAEIEEYKKQKEAEEEEVKRKQEEEQKAEQENAGQATTEQPAEEQPAEEQPAEQTDAPEQQESEEASTESN</sequence>
<keyword evidence="3" id="KW-1133">Transmembrane helix</keyword>
<reference evidence="5 6" key="1">
    <citation type="submission" date="2020-02" db="EMBL/GenBank/DDBJ databases">
        <title>Bacillus aquiflavi sp. nov., isolated from yellow water of strong flavor Chinese baijiu in Yibin region of China.</title>
        <authorList>
            <person name="Xie J."/>
        </authorList>
    </citation>
    <scope>NUCLEOTIDE SEQUENCE [LARGE SCALE GENOMIC DNA]</scope>
    <source>
        <strain evidence="5 6">3H-10</strain>
    </source>
</reference>
<evidence type="ECO:0000313" key="6">
    <source>
        <dbReference type="Proteomes" id="UP000472971"/>
    </source>
</evidence>
<dbReference type="Gene3D" id="1.25.40.680">
    <property type="entry name" value="Type VII secretion system EssB, C-terminal-like domain"/>
    <property type="match status" value="1"/>
</dbReference>
<comment type="caution">
    <text evidence="5">The sequence shown here is derived from an EMBL/GenBank/DDBJ whole genome shotgun (WGS) entry which is preliminary data.</text>
</comment>
<dbReference type="EMBL" id="JACEIO010000013">
    <property type="protein sequence ID" value="MBA4536975.1"/>
    <property type="molecule type" value="Genomic_DNA"/>
</dbReference>
<comment type="similarity">
    <text evidence="1">Belongs to the EssB family.</text>
</comment>
<evidence type="ECO:0000313" key="4">
    <source>
        <dbReference type="EMBL" id="MBA4536975.1"/>
    </source>
</evidence>
<proteinExistence type="inferred from homology"/>
<feature type="region of interest" description="Disordered" evidence="2">
    <location>
        <begin position="380"/>
        <end position="443"/>
    </location>
</feature>
<feature type="transmembrane region" description="Helical" evidence="3">
    <location>
        <begin position="220"/>
        <end position="243"/>
    </location>
</feature>
<dbReference type="RefSeq" id="WP_163243072.1">
    <property type="nucleotide sequence ID" value="NZ_CP082780.1"/>
</dbReference>
<dbReference type="EMBL" id="JAAIWN010000041">
    <property type="protein sequence ID" value="NEY82671.1"/>
    <property type="molecule type" value="Genomic_DNA"/>
</dbReference>
<organism evidence="5 6">
    <name type="scientific">Bacillus aquiflavi</name>
    <dbReference type="NCBI Taxonomy" id="2672567"/>
    <lineage>
        <taxon>Bacteria</taxon>
        <taxon>Bacillati</taxon>
        <taxon>Bacillota</taxon>
        <taxon>Bacilli</taxon>
        <taxon>Bacillales</taxon>
        <taxon>Bacillaceae</taxon>
        <taxon>Bacillus</taxon>
    </lineage>
</organism>
<evidence type="ECO:0000256" key="2">
    <source>
        <dbReference type="SAM" id="MobiDB-lite"/>
    </source>
</evidence>
<evidence type="ECO:0000313" key="7">
    <source>
        <dbReference type="Proteomes" id="UP000570010"/>
    </source>
</evidence>
<dbReference type="NCBIfam" id="TIGR03926">
    <property type="entry name" value="T7_EssB"/>
    <property type="match status" value="1"/>
</dbReference>
<evidence type="ECO:0000313" key="5">
    <source>
        <dbReference type="EMBL" id="NEY82671.1"/>
    </source>
</evidence>
<dbReference type="Pfam" id="PF10140">
    <property type="entry name" value="YukC"/>
    <property type="match status" value="1"/>
</dbReference>
<dbReference type="InterPro" id="IPR018778">
    <property type="entry name" value="T7SS_EssB"/>
</dbReference>
<keyword evidence="3" id="KW-0472">Membrane</keyword>
<feature type="compositionally biased region" description="Acidic residues" evidence="2">
    <location>
        <begin position="413"/>
        <end position="423"/>
    </location>
</feature>
<feature type="compositionally biased region" description="Acidic residues" evidence="2">
    <location>
        <begin position="431"/>
        <end position="443"/>
    </location>
</feature>
<feature type="compositionally biased region" description="Basic and acidic residues" evidence="2">
    <location>
        <begin position="380"/>
        <end position="402"/>
    </location>
</feature>
<dbReference type="Proteomes" id="UP000570010">
    <property type="component" value="Unassembled WGS sequence"/>
</dbReference>
<dbReference type="Proteomes" id="UP000472971">
    <property type="component" value="Unassembled WGS sequence"/>
</dbReference>
<protein>
    <submittedName>
        <fullName evidence="5">Type VII secretion protein EssB</fullName>
    </submittedName>
</protein>
<evidence type="ECO:0000256" key="1">
    <source>
        <dbReference type="ARBA" id="ARBA00010163"/>
    </source>
</evidence>
<accession>A0A6B3W480</accession>
<dbReference type="InterPro" id="IPR042565">
    <property type="entry name" value="T7SS_EssB_C"/>
</dbReference>